<keyword evidence="3" id="KW-1185">Reference proteome</keyword>
<dbReference type="PANTHER" id="PTHR40086:SF1">
    <property type="entry name" value="CELL CYCLE REGULATOR CCRZ"/>
    <property type="match status" value="1"/>
</dbReference>
<protein>
    <recommendedName>
        <fullName evidence="1">Aminoglycoside phosphotransferase domain-containing protein</fullName>
    </recommendedName>
</protein>
<evidence type="ECO:0000313" key="2">
    <source>
        <dbReference type="EMBL" id="ARX84498.1"/>
    </source>
</evidence>
<dbReference type="Gene3D" id="3.90.1200.10">
    <property type="match status" value="1"/>
</dbReference>
<dbReference type="Proteomes" id="UP000195880">
    <property type="component" value="Chromosome"/>
</dbReference>
<dbReference type="InterPro" id="IPR052077">
    <property type="entry name" value="CcrZ_PhaseVar_Mediator"/>
</dbReference>
<dbReference type="EMBL" id="CP021748">
    <property type="protein sequence ID" value="ARX84498.1"/>
    <property type="molecule type" value="Genomic_DNA"/>
</dbReference>
<evidence type="ECO:0000313" key="3">
    <source>
        <dbReference type="Proteomes" id="UP000195880"/>
    </source>
</evidence>
<dbReference type="SUPFAM" id="SSF56112">
    <property type="entry name" value="Protein kinase-like (PK-like)"/>
    <property type="match status" value="1"/>
</dbReference>
<gene>
    <name evidence="2" type="ORF">SMD44_03937</name>
</gene>
<organism evidence="2 3">
    <name type="scientific">Streptomyces alboflavus</name>
    <dbReference type="NCBI Taxonomy" id="67267"/>
    <lineage>
        <taxon>Bacteria</taxon>
        <taxon>Bacillati</taxon>
        <taxon>Actinomycetota</taxon>
        <taxon>Actinomycetes</taxon>
        <taxon>Kitasatosporales</taxon>
        <taxon>Streptomycetaceae</taxon>
        <taxon>Streptomyces</taxon>
    </lineage>
</organism>
<dbReference type="Pfam" id="PF01636">
    <property type="entry name" value="APH"/>
    <property type="match status" value="1"/>
</dbReference>
<proteinExistence type="predicted"/>
<dbReference type="PANTHER" id="PTHR40086">
    <property type="entry name" value="PHOSPHOTRANSFERASE YTMP-RELATED"/>
    <property type="match status" value="1"/>
</dbReference>
<sequence>MSGDADTLEGPLKGYHHETYVFPLPAEAGQVPGWRWKFREPRDSLFWFDRRCFRSEEELLVALRGRVTRIPEVGERDGFRLQQFIEGRTLGASVAPHSVLPDVWVEQIIMLFWQLTRIAPNALTAKRRCEKRDHAADGDTKAFLEGLIRFTEERVYLCNEDRFGGLFKEFGIDRQSFDVLRRQARGMKKSRPFCLLHGDLHRENFIVDLHGRLWTIDWELAMVGDPLYDLATHLHLMRYSPQQADEVTDRWCTAVDEARQGSSAGCAEDLDRLLAYKRAQSVFTDVIRIAQSLDSSSGPDDERLERAAHKVGDVLSAASDALALGSVKSHGYIVDALRRWTRPEGAASRR</sequence>
<dbReference type="KEGG" id="salf:SMD44_03937"/>
<name>A0A1Z1WDQ2_9ACTN</name>
<dbReference type="InterPro" id="IPR002575">
    <property type="entry name" value="Aminoglycoside_PTrfase"/>
</dbReference>
<dbReference type="AlphaFoldDB" id="A0A1Z1WDQ2"/>
<accession>A0A1Z1WDQ2</accession>
<evidence type="ECO:0000259" key="1">
    <source>
        <dbReference type="Pfam" id="PF01636"/>
    </source>
</evidence>
<dbReference type="RefSeq" id="WP_237307323.1">
    <property type="nucleotide sequence ID" value="NZ_CP021748.1"/>
</dbReference>
<reference evidence="2 3" key="1">
    <citation type="submission" date="2017-05" db="EMBL/GenBank/DDBJ databases">
        <title>Streptomyces alboflavus Genome sequencing and assembly.</title>
        <authorList>
            <person name="Wang Y."/>
            <person name="Du B."/>
            <person name="Ding Y."/>
            <person name="Liu H."/>
            <person name="Hou Q."/>
            <person name="Liu K."/>
            <person name="Wang C."/>
            <person name="Yao L."/>
        </authorList>
    </citation>
    <scope>NUCLEOTIDE SEQUENCE [LARGE SCALE GENOMIC DNA]</scope>
    <source>
        <strain evidence="2 3">MDJK44</strain>
    </source>
</reference>
<dbReference type="InterPro" id="IPR011009">
    <property type="entry name" value="Kinase-like_dom_sf"/>
</dbReference>
<feature type="domain" description="Aminoglycoside phosphotransferase" evidence="1">
    <location>
        <begin position="70"/>
        <end position="256"/>
    </location>
</feature>